<protein>
    <submittedName>
        <fullName evidence="2">Uncharacterized protein</fullName>
    </submittedName>
</protein>
<organism evidence="2 3">
    <name type="scientific">Elysia marginata</name>
    <dbReference type="NCBI Taxonomy" id="1093978"/>
    <lineage>
        <taxon>Eukaryota</taxon>
        <taxon>Metazoa</taxon>
        <taxon>Spiralia</taxon>
        <taxon>Lophotrochozoa</taxon>
        <taxon>Mollusca</taxon>
        <taxon>Gastropoda</taxon>
        <taxon>Heterobranchia</taxon>
        <taxon>Euthyneura</taxon>
        <taxon>Panpulmonata</taxon>
        <taxon>Sacoglossa</taxon>
        <taxon>Placobranchoidea</taxon>
        <taxon>Plakobranchidae</taxon>
        <taxon>Elysia</taxon>
    </lineage>
</organism>
<sequence>MSVLHPLHSHPLNPSHPRHPCLSVDSEMCSRLFLPGHHITIRMSSSPTVGRKGGDWKKIDSATTMLSNKKREKLPWPTVRDYTFILIIISSSSTTIILIIIISSSNTISSSSSSS</sequence>
<accession>A0AAV4IDJ6</accession>
<feature type="transmembrane region" description="Helical" evidence="1">
    <location>
        <begin position="82"/>
        <end position="102"/>
    </location>
</feature>
<dbReference type="Proteomes" id="UP000762676">
    <property type="component" value="Unassembled WGS sequence"/>
</dbReference>
<evidence type="ECO:0000256" key="1">
    <source>
        <dbReference type="SAM" id="Phobius"/>
    </source>
</evidence>
<keyword evidence="1" id="KW-0472">Membrane</keyword>
<proteinExistence type="predicted"/>
<evidence type="ECO:0000313" key="3">
    <source>
        <dbReference type="Proteomes" id="UP000762676"/>
    </source>
</evidence>
<gene>
    <name evidence="2" type="ORF">ElyMa_006570500</name>
</gene>
<comment type="caution">
    <text evidence="2">The sequence shown here is derived from an EMBL/GenBank/DDBJ whole genome shotgun (WGS) entry which is preliminary data.</text>
</comment>
<keyword evidence="1" id="KW-1133">Transmembrane helix</keyword>
<name>A0AAV4IDJ6_9GAST</name>
<evidence type="ECO:0000313" key="2">
    <source>
        <dbReference type="EMBL" id="GFS07464.1"/>
    </source>
</evidence>
<keyword evidence="1" id="KW-0812">Transmembrane</keyword>
<dbReference type="AlphaFoldDB" id="A0AAV4IDJ6"/>
<keyword evidence="3" id="KW-1185">Reference proteome</keyword>
<dbReference type="EMBL" id="BMAT01013199">
    <property type="protein sequence ID" value="GFS07464.1"/>
    <property type="molecule type" value="Genomic_DNA"/>
</dbReference>
<reference evidence="2 3" key="1">
    <citation type="journal article" date="2021" name="Elife">
        <title>Chloroplast acquisition without the gene transfer in kleptoplastic sea slugs, Plakobranchus ocellatus.</title>
        <authorList>
            <person name="Maeda T."/>
            <person name="Takahashi S."/>
            <person name="Yoshida T."/>
            <person name="Shimamura S."/>
            <person name="Takaki Y."/>
            <person name="Nagai Y."/>
            <person name="Toyoda A."/>
            <person name="Suzuki Y."/>
            <person name="Arimoto A."/>
            <person name="Ishii H."/>
            <person name="Satoh N."/>
            <person name="Nishiyama T."/>
            <person name="Hasebe M."/>
            <person name="Maruyama T."/>
            <person name="Minagawa J."/>
            <person name="Obokata J."/>
            <person name="Shigenobu S."/>
        </authorList>
    </citation>
    <scope>NUCLEOTIDE SEQUENCE [LARGE SCALE GENOMIC DNA]</scope>
</reference>